<dbReference type="RefSeq" id="WP_115457739.1">
    <property type="nucleotide sequence ID" value="NZ_QRAP01000002.1"/>
</dbReference>
<keyword evidence="2" id="KW-0805">Transcription regulation</keyword>
<evidence type="ECO:0000313" key="7">
    <source>
        <dbReference type="Proteomes" id="UP000254848"/>
    </source>
</evidence>
<dbReference type="Proteomes" id="UP000254848">
    <property type="component" value="Unassembled WGS sequence"/>
</dbReference>
<keyword evidence="3" id="KW-0238">DNA-binding</keyword>
<dbReference type="InterPro" id="IPR036390">
    <property type="entry name" value="WH_DNA-bd_sf"/>
</dbReference>
<name>A0A370R277_9GAMM</name>
<accession>A0A370R277</accession>
<dbReference type="SUPFAM" id="SSF46785">
    <property type="entry name" value="Winged helix' DNA-binding domain"/>
    <property type="match status" value="1"/>
</dbReference>
<dbReference type="Pfam" id="PF03466">
    <property type="entry name" value="LysR_substrate"/>
    <property type="match status" value="1"/>
</dbReference>
<dbReference type="InterPro" id="IPR036388">
    <property type="entry name" value="WH-like_DNA-bd_sf"/>
</dbReference>
<dbReference type="Pfam" id="PF00126">
    <property type="entry name" value="HTH_1"/>
    <property type="match status" value="1"/>
</dbReference>
<dbReference type="AlphaFoldDB" id="A0A370R277"/>
<keyword evidence="7" id="KW-1185">Reference proteome</keyword>
<keyword evidence="4" id="KW-0804">Transcription</keyword>
<comment type="similarity">
    <text evidence="1">Belongs to the LysR transcriptional regulatory family.</text>
</comment>
<dbReference type="Gene3D" id="3.40.190.290">
    <property type="match status" value="1"/>
</dbReference>
<dbReference type="GO" id="GO:0006351">
    <property type="term" value="P:DNA-templated transcription"/>
    <property type="evidence" value="ECO:0007669"/>
    <property type="project" value="TreeGrafter"/>
</dbReference>
<dbReference type="FunFam" id="1.10.10.10:FF:000001">
    <property type="entry name" value="LysR family transcriptional regulator"/>
    <property type="match status" value="1"/>
</dbReference>
<evidence type="ECO:0000256" key="3">
    <source>
        <dbReference type="ARBA" id="ARBA00023125"/>
    </source>
</evidence>
<evidence type="ECO:0000256" key="4">
    <source>
        <dbReference type="ARBA" id="ARBA00023163"/>
    </source>
</evidence>
<dbReference type="InterPro" id="IPR058163">
    <property type="entry name" value="LysR-type_TF_proteobact-type"/>
</dbReference>
<evidence type="ECO:0000259" key="5">
    <source>
        <dbReference type="PROSITE" id="PS50931"/>
    </source>
</evidence>
<dbReference type="Gene3D" id="1.10.10.10">
    <property type="entry name" value="Winged helix-like DNA-binding domain superfamily/Winged helix DNA-binding domain"/>
    <property type="match status" value="1"/>
</dbReference>
<dbReference type="SUPFAM" id="SSF53850">
    <property type="entry name" value="Periplasmic binding protein-like II"/>
    <property type="match status" value="1"/>
</dbReference>
<dbReference type="GO" id="GO:0043565">
    <property type="term" value="F:sequence-specific DNA binding"/>
    <property type="evidence" value="ECO:0007669"/>
    <property type="project" value="TreeGrafter"/>
</dbReference>
<evidence type="ECO:0000256" key="1">
    <source>
        <dbReference type="ARBA" id="ARBA00009437"/>
    </source>
</evidence>
<evidence type="ECO:0000256" key="2">
    <source>
        <dbReference type="ARBA" id="ARBA00023015"/>
    </source>
</evidence>
<dbReference type="InterPro" id="IPR000847">
    <property type="entry name" value="LysR_HTH_N"/>
</dbReference>
<dbReference type="OrthoDB" id="9786526at2"/>
<evidence type="ECO:0000313" key="6">
    <source>
        <dbReference type="EMBL" id="RDK96017.1"/>
    </source>
</evidence>
<proteinExistence type="inferred from homology"/>
<feature type="domain" description="HTH lysR-type" evidence="5">
    <location>
        <begin position="2"/>
        <end position="59"/>
    </location>
</feature>
<protein>
    <submittedName>
        <fullName evidence="6">LysR family transcriptional regulator</fullName>
    </submittedName>
</protein>
<reference evidence="6 7" key="1">
    <citation type="submission" date="2018-07" db="EMBL/GenBank/DDBJ databases">
        <title>Genomic Encyclopedia of Type Strains, Phase IV (KMG-IV): sequencing the most valuable type-strain genomes for metagenomic binning, comparative biology and taxonomic classification.</title>
        <authorList>
            <person name="Goeker M."/>
        </authorList>
    </citation>
    <scope>NUCLEOTIDE SEQUENCE [LARGE SCALE GENOMIC DNA]</scope>
    <source>
        <strain evidence="6 7">DSM 103736</strain>
    </source>
</reference>
<dbReference type="EMBL" id="QRAP01000002">
    <property type="protein sequence ID" value="RDK96017.1"/>
    <property type="molecule type" value="Genomic_DNA"/>
</dbReference>
<dbReference type="PROSITE" id="PS50931">
    <property type="entry name" value="HTH_LYSR"/>
    <property type="match status" value="1"/>
</dbReference>
<dbReference type="PANTHER" id="PTHR30537:SF21">
    <property type="entry name" value="HTH-TYPE TRANSCRIPTIONAL REGULATOR SINR-RELATED"/>
    <property type="match status" value="1"/>
</dbReference>
<organism evidence="6 7">
    <name type="scientific">Enterobacillus tribolii</name>
    <dbReference type="NCBI Taxonomy" id="1487935"/>
    <lineage>
        <taxon>Bacteria</taxon>
        <taxon>Pseudomonadati</taxon>
        <taxon>Pseudomonadota</taxon>
        <taxon>Gammaproteobacteria</taxon>
        <taxon>Enterobacterales</taxon>
        <taxon>Hafniaceae</taxon>
        <taxon>Enterobacillus</taxon>
    </lineage>
</organism>
<sequence>MIRLEDLQLFVRSAALGSFSNAARESGLLPGQVSAAIQRLERTLDKRLFARSTRSLRLTSEGEKYLPYAQEMLEVMHAGEEILSGENEDFRGELKITVPSDIGRNLLLPMITEFCEQYPQMTLQLFLSDQVSDVFRASVDIAIRYGVQEQGSYVALPLADKNRRFLAASKTYLDRHGRPETLDDLSRHHCILFSINDHAHDYWHFIENGKPRGVRIRSRLLCDDADVARRWALIHKGIVYKSWFDLYPDVSAGNLEIVLPEVRGEAAPLNFICPHRRQLSPVVRSLYRHLQRQLGDIAREPDIKRR</sequence>
<gene>
    <name evidence="6" type="ORF">C8D90_102504</name>
</gene>
<dbReference type="CDD" id="cd08422">
    <property type="entry name" value="PBP2_CrgA_like"/>
    <property type="match status" value="1"/>
</dbReference>
<dbReference type="GO" id="GO:0003700">
    <property type="term" value="F:DNA-binding transcription factor activity"/>
    <property type="evidence" value="ECO:0007669"/>
    <property type="project" value="InterPro"/>
</dbReference>
<dbReference type="InterPro" id="IPR005119">
    <property type="entry name" value="LysR_subst-bd"/>
</dbReference>
<comment type="caution">
    <text evidence="6">The sequence shown here is derived from an EMBL/GenBank/DDBJ whole genome shotgun (WGS) entry which is preliminary data.</text>
</comment>
<dbReference type="PANTHER" id="PTHR30537">
    <property type="entry name" value="HTH-TYPE TRANSCRIPTIONAL REGULATOR"/>
    <property type="match status" value="1"/>
</dbReference>